<proteinExistence type="predicted"/>
<comment type="caution">
    <text evidence="2">The sequence shown here is derived from an EMBL/GenBank/DDBJ whole genome shotgun (WGS) entry which is preliminary data.</text>
</comment>
<protein>
    <recommendedName>
        <fullName evidence="1">Type I restriction enzyme R protein N-terminal domain-containing protein</fullName>
    </recommendedName>
</protein>
<dbReference type="AlphaFoldDB" id="A0A1M3L1M4"/>
<gene>
    <name evidence="2" type="ORF">BGO89_03515</name>
</gene>
<evidence type="ECO:0000259" key="1">
    <source>
        <dbReference type="Pfam" id="PF13588"/>
    </source>
</evidence>
<evidence type="ECO:0000313" key="2">
    <source>
        <dbReference type="EMBL" id="OJX58841.1"/>
    </source>
</evidence>
<evidence type="ECO:0000313" key="3">
    <source>
        <dbReference type="Proteomes" id="UP000184233"/>
    </source>
</evidence>
<dbReference type="EMBL" id="MKVH01000014">
    <property type="protein sequence ID" value="OJX58841.1"/>
    <property type="molecule type" value="Genomic_DNA"/>
</dbReference>
<organism evidence="2 3">
    <name type="scientific">Candidatus Kapaibacterium thiocyanatum</name>
    <dbReference type="NCBI Taxonomy" id="1895771"/>
    <lineage>
        <taxon>Bacteria</taxon>
        <taxon>Pseudomonadati</taxon>
        <taxon>Candidatus Kapaibacteriota</taxon>
        <taxon>Candidatus Kapaibacteriia</taxon>
        <taxon>Candidatus Kapaibacteriales</taxon>
        <taxon>Candidatus Kapaibacteriaceae</taxon>
        <taxon>Candidatus Kapaibacterium</taxon>
    </lineage>
</organism>
<feature type="domain" description="Type I restriction enzyme R protein N-terminal" evidence="1">
    <location>
        <begin position="41"/>
        <end position="147"/>
    </location>
</feature>
<dbReference type="Pfam" id="PF13588">
    <property type="entry name" value="HSDR_N_2"/>
    <property type="match status" value="1"/>
</dbReference>
<name>A0A1M3L1M4_9BACT</name>
<dbReference type="STRING" id="1895771.BGO89_03515"/>
<dbReference type="InterPro" id="IPR029464">
    <property type="entry name" value="HSDR_N"/>
</dbReference>
<sequence length="153" mass="17404">MSELIALPSLIFPPIAPRVRTEDGTVRIFDVIRKQYVVLTPEEWVRQHVINWLINDKCYPIGHGSIERTIDKQGMRYDILWVDSDIKPFLLVECKAPSVPVTADTLRQSAWYNITLKAPYVLLTNGFTAYCAHVDADGVVDMCPDIPAYPERS</sequence>
<accession>A0A1M3L1M4</accession>
<dbReference type="Proteomes" id="UP000184233">
    <property type="component" value="Unassembled WGS sequence"/>
</dbReference>
<reference evidence="2 3" key="1">
    <citation type="submission" date="2016-09" db="EMBL/GenBank/DDBJ databases">
        <title>Genome-resolved meta-omics ties microbial dynamics to process performance in biotechnology for thiocyanate degradation.</title>
        <authorList>
            <person name="Kantor R.S."/>
            <person name="Huddy R.J."/>
            <person name="Iyer R."/>
            <person name="Thomas B.C."/>
            <person name="Brown C.T."/>
            <person name="Anantharaman K."/>
            <person name="Tringe S."/>
            <person name="Hettich R.L."/>
            <person name="Harrison S.T."/>
            <person name="Banfield J.F."/>
        </authorList>
    </citation>
    <scope>NUCLEOTIDE SEQUENCE [LARGE SCALE GENOMIC DNA]</scope>
    <source>
        <strain evidence="2">59-99</strain>
    </source>
</reference>